<name>A0A6G0XFF0_9STRA</name>
<feature type="compositionally biased region" description="Low complexity" evidence="1">
    <location>
        <begin position="1120"/>
        <end position="1135"/>
    </location>
</feature>
<dbReference type="InterPro" id="IPR043153">
    <property type="entry name" value="DENN_C"/>
</dbReference>
<dbReference type="Gene3D" id="3.40.50.11500">
    <property type="match status" value="1"/>
</dbReference>
<gene>
    <name evidence="2" type="ORF">Ae201684_005431</name>
</gene>
<organism evidence="2 3">
    <name type="scientific">Aphanomyces euteiches</name>
    <dbReference type="NCBI Taxonomy" id="100861"/>
    <lineage>
        <taxon>Eukaryota</taxon>
        <taxon>Sar</taxon>
        <taxon>Stramenopiles</taxon>
        <taxon>Oomycota</taxon>
        <taxon>Saprolegniomycetes</taxon>
        <taxon>Saprolegniales</taxon>
        <taxon>Verrucalvaceae</taxon>
        <taxon>Aphanomyces</taxon>
    </lineage>
</organism>
<keyword evidence="3" id="KW-1185">Reference proteome</keyword>
<evidence type="ECO:0008006" key="4">
    <source>
        <dbReference type="Google" id="ProtNLM"/>
    </source>
</evidence>
<dbReference type="EMBL" id="VJMJ01000070">
    <property type="protein sequence ID" value="KAF0738820.1"/>
    <property type="molecule type" value="Genomic_DNA"/>
</dbReference>
<dbReference type="PANTHER" id="PTHR15288:SF0">
    <property type="entry name" value="UDENN DOMAIN-CONTAINING PROTEIN"/>
    <property type="match status" value="1"/>
</dbReference>
<sequence length="1518" mass="174459">MERLLVHRQPNVEDWSDDFTLEMLQAHDEPIHPMTHLDIDLIAMDEKEDDDEDWDQELLSSREETTRTREENNLSFRVLLASSDAPDSASASTKEGGGLPDSCKLVDCALHCFNSKQPKPRESVFPPATPLLTLEADGFPCYTDKRLEEWLQHLVPSKEQAAMNLERTWSDVSRESLLLDLSSETFHRFSQVLSYYVRRNRTEDAVDVFRAFGNCLEEQVQELKGNQDSLHMSEDEWRHIRGGWSIETLQIAVEACRPPDHIPLFVGIMKKIIRLFPTWKPAAELVECRYVAHHWEYFQSNSFLWQRLTNDKVLLGNFATECASGQELLTRYVSLFKTLVNDERKLTRQMSMAISAGLGMLSVGFHPVPLQVLVLCDIQSLVEKRSPIDNETIPNLFIDENVALKDGSEPEISNFELFHPENTHLRMEWLESVYVKLSMPQDTMIKAKCAHTISRCLLTHLESWPLCESLAMEGLRLLDIGYTLSFPKGEGQRHGLMGYLGRDIIEILGAVLTNTKKYRYAIAAYEAAQQLYCYQYITRRGYEKLDRVCSSLCLQNGDLDRALQYHDRVLQWTKEHENCNEFVYISQMINSILLQQCQFRLAEHRLHDALIALRDPQAILPPPFVKSAPRRFHFKFQSSGYDGWFLHDIQLHLCLRDVFKACGRGQEALHILQHLLSYEPKFKLPRGKRLHITMMVAEDALKLRQLELCISMLRVIEHDATSENEAGIQETKLAWDVMCSFRYLKCRARCYFYKAHYHRCALWLAVASSKSLTIRQRADIDAMNSRCLLQLHLKQLKESEDAPMPMQRSASGRWCFSTQEPSLGLLLNKKEQEMFQAAMEDHWNIRSYAEACATYCWKAFDLYGTLNDSARQLKMILTLLHLEVSLFDTGILPEEIPSKSIAALEQAMTHVKQALELATTTAMPMKMLQSFVFMAEIEWYWRRVDPSRNTNEMIGAMEEALRLLHSIYLRRVQGSHNSIHVVPLLPFTPSILMHLERIVGKLLIFLADLARSQLFSPKLFTWSELESAYYCLNQCVYLYSTQPNCLPQIEEAAPVHPRPSNAQLSRHSQHQKQLSLSAISDMMSFSMFRPTDSFSCDVQDVPPSLFAYVEPIKPSKNARRIPSPQPRSRSQSAPAYNESSIESKRNVEWDDTDLEIEPDGEDFWRACDQENRNQHMMQWLRSLYVDMDELWGFWFNHSLGNQKYKTGRLTQAAFRLASLKLIFDVQEHSDPCTTRICLPQSPGLESSWGVFIHDRDRISVLLHSPTTPSVELFSFPASSASDWQRAVASVPYGSMSVTQIHIKRVLGYLGPKVFMKAISSILLENPLIVVHPSMSVVQEVLFVLVYMLRPFRWHYSMFPALPMTATNILVELIHSYTEGKTKRRPNAPLPFLVGISPDMWRECTYRLSASSSCSTCISVLQVDVIGKCKFQRATNRAYAIDMQPKLRRFVVDAVSGSGGVAALEESLQEVYRVIVQSFQRPASFKQWFRLESQEFTKLFFTTTTCQAILKGDDKSSVV</sequence>
<evidence type="ECO:0000313" key="3">
    <source>
        <dbReference type="Proteomes" id="UP000481153"/>
    </source>
</evidence>
<dbReference type="InterPro" id="IPR011990">
    <property type="entry name" value="TPR-like_helical_dom_sf"/>
</dbReference>
<evidence type="ECO:0000313" key="2">
    <source>
        <dbReference type="EMBL" id="KAF0738820.1"/>
    </source>
</evidence>
<feature type="region of interest" description="Disordered" evidence="1">
    <location>
        <begin position="1116"/>
        <end position="1144"/>
    </location>
</feature>
<accession>A0A6G0XFF0</accession>
<dbReference type="InterPro" id="IPR051942">
    <property type="entry name" value="DENN_domain_containing_2"/>
</dbReference>
<dbReference type="SUPFAM" id="SSF48452">
    <property type="entry name" value="TPR-like"/>
    <property type="match status" value="1"/>
</dbReference>
<protein>
    <recommendedName>
        <fullName evidence="4">cDENN domain-containing protein</fullName>
    </recommendedName>
</protein>
<dbReference type="VEuPathDB" id="FungiDB:AeMF1_016801"/>
<dbReference type="Proteomes" id="UP000481153">
    <property type="component" value="Unassembled WGS sequence"/>
</dbReference>
<dbReference type="PANTHER" id="PTHR15288">
    <property type="entry name" value="DENN DOMAIN-CONTAINING PROTEIN 2"/>
    <property type="match status" value="1"/>
</dbReference>
<comment type="caution">
    <text evidence="2">The sequence shown here is derived from an EMBL/GenBank/DDBJ whole genome shotgun (WGS) entry which is preliminary data.</text>
</comment>
<evidence type="ECO:0000256" key="1">
    <source>
        <dbReference type="SAM" id="MobiDB-lite"/>
    </source>
</evidence>
<reference evidence="2 3" key="1">
    <citation type="submission" date="2019-07" db="EMBL/GenBank/DDBJ databases">
        <title>Genomics analysis of Aphanomyces spp. identifies a new class of oomycete effector associated with host adaptation.</title>
        <authorList>
            <person name="Gaulin E."/>
        </authorList>
    </citation>
    <scope>NUCLEOTIDE SEQUENCE [LARGE SCALE GENOMIC DNA]</scope>
    <source>
        <strain evidence="2 3">ATCC 201684</strain>
    </source>
</reference>
<proteinExistence type="predicted"/>